<dbReference type="AlphaFoldDB" id="A0A7X2ZQM8"/>
<feature type="region of interest" description="Disordered" evidence="1">
    <location>
        <begin position="1"/>
        <end position="30"/>
    </location>
</feature>
<keyword evidence="2" id="KW-1133">Transmembrane helix</keyword>
<evidence type="ECO:0000256" key="2">
    <source>
        <dbReference type="SAM" id="Phobius"/>
    </source>
</evidence>
<feature type="compositionally biased region" description="Basic and acidic residues" evidence="1">
    <location>
        <begin position="1"/>
        <end position="12"/>
    </location>
</feature>
<reference evidence="3 4" key="1">
    <citation type="journal article" date="2019" name="Mar. Drugs">
        <title>Comparative Genomics and CAZyme Genome Repertoires of Marine Zobellia amurskyensis KMM 3526(T) and Zobellia laminariae KMM 3676(T).</title>
        <authorList>
            <person name="Chernysheva N."/>
            <person name="Bystritskaya E."/>
            <person name="Stenkova A."/>
            <person name="Golovkin I."/>
            <person name="Nedashkovskaya O."/>
            <person name="Isaeva M."/>
        </authorList>
    </citation>
    <scope>NUCLEOTIDE SEQUENCE [LARGE SCALE GENOMIC DNA]</scope>
    <source>
        <strain evidence="3 4">KMM 3526</strain>
    </source>
</reference>
<comment type="caution">
    <text evidence="3">The sequence shown here is derived from an EMBL/GenBank/DDBJ whole genome shotgun (WGS) entry which is preliminary data.</text>
</comment>
<keyword evidence="2" id="KW-0812">Transmembrane</keyword>
<evidence type="ECO:0000313" key="3">
    <source>
        <dbReference type="EMBL" id="MUH34589.1"/>
    </source>
</evidence>
<name>A0A7X2ZQM8_9FLAO</name>
<dbReference type="OrthoDB" id="9909477at2"/>
<accession>A0A7X2ZQM8</accession>
<organism evidence="3 4">
    <name type="scientific">Zobellia amurskyensis</name>
    <dbReference type="NCBI Taxonomy" id="248905"/>
    <lineage>
        <taxon>Bacteria</taxon>
        <taxon>Pseudomonadati</taxon>
        <taxon>Bacteroidota</taxon>
        <taxon>Flavobacteriia</taxon>
        <taxon>Flavobacteriales</taxon>
        <taxon>Flavobacteriaceae</taxon>
        <taxon>Zobellia</taxon>
    </lineage>
</organism>
<evidence type="ECO:0000256" key="1">
    <source>
        <dbReference type="SAM" id="MobiDB-lite"/>
    </source>
</evidence>
<sequence>MSTGANKERLKASESAPMPTKQVDDGSVHNQTTNVPKNRFPWATIIMIFAFVVFLAIVFLVLNTSSQ</sequence>
<proteinExistence type="predicted"/>
<gene>
    <name evidence="3" type="ORF">D9O36_01940</name>
</gene>
<dbReference type="EMBL" id="RCNR01000003">
    <property type="protein sequence ID" value="MUH34589.1"/>
    <property type="molecule type" value="Genomic_DNA"/>
</dbReference>
<protein>
    <submittedName>
        <fullName evidence="3">Uncharacterized protein</fullName>
    </submittedName>
</protein>
<feature type="transmembrane region" description="Helical" evidence="2">
    <location>
        <begin position="40"/>
        <end position="62"/>
    </location>
</feature>
<dbReference type="Proteomes" id="UP000540519">
    <property type="component" value="Unassembled WGS sequence"/>
</dbReference>
<evidence type="ECO:0000313" key="4">
    <source>
        <dbReference type="Proteomes" id="UP000540519"/>
    </source>
</evidence>
<dbReference type="RefSeq" id="WP_155597261.1">
    <property type="nucleotide sequence ID" value="NZ_RCNR01000003.1"/>
</dbReference>
<keyword evidence="4" id="KW-1185">Reference proteome</keyword>
<keyword evidence="2" id="KW-0472">Membrane</keyword>